<dbReference type="GO" id="GO:0048046">
    <property type="term" value="C:apoplast"/>
    <property type="evidence" value="ECO:0007669"/>
    <property type="project" value="UniProtKB-SubCell"/>
</dbReference>
<name>A0AAW1MJI3_SAPOF</name>
<evidence type="ECO:0000256" key="6">
    <source>
        <dbReference type="ARBA" id="ARBA00023180"/>
    </source>
</evidence>
<comment type="caution">
    <text evidence="9">The sequence shown here is derived from an EMBL/GenBank/DDBJ whole genome shotgun (WGS) entry which is preliminary data.</text>
</comment>
<evidence type="ECO:0000259" key="8">
    <source>
        <dbReference type="PROSITE" id="PS51277"/>
    </source>
</evidence>
<evidence type="ECO:0000256" key="2">
    <source>
        <dbReference type="ARBA" id="ARBA00004271"/>
    </source>
</evidence>
<dbReference type="AlphaFoldDB" id="A0AAW1MJI3"/>
<dbReference type="PANTHER" id="PTHR31458">
    <property type="entry name" value="POLYGALACTURONASE 1 BETA-LIKE PROTEIN 2"/>
    <property type="match status" value="1"/>
</dbReference>
<evidence type="ECO:0000256" key="7">
    <source>
        <dbReference type="SAM" id="SignalP"/>
    </source>
</evidence>
<keyword evidence="3" id="KW-0964">Secreted</keyword>
<evidence type="ECO:0000256" key="3">
    <source>
        <dbReference type="ARBA" id="ARBA00022512"/>
    </source>
</evidence>
<comment type="subcellular location">
    <subcellularLocation>
        <location evidence="1">Secreted</location>
        <location evidence="1">Cell wall</location>
    </subcellularLocation>
    <subcellularLocation>
        <location evidence="2">Secreted</location>
        <location evidence="2">Extracellular space</location>
        <location evidence="2">Apoplast</location>
    </subcellularLocation>
</comment>
<feature type="domain" description="BURP" evidence="8">
    <location>
        <begin position="412"/>
        <end position="626"/>
    </location>
</feature>
<evidence type="ECO:0000313" key="10">
    <source>
        <dbReference type="Proteomes" id="UP001443914"/>
    </source>
</evidence>
<dbReference type="SMART" id="SM01045">
    <property type="entry name" value="BURP"/>
    <property type="match status" value="1"/>
</dbReference>
<dbReference type="EMBL" id="JBDFQZ010000002">
    <property type="protein sequence ID" value="KAK9747913.1"/>
    <property type="molecule type" value="Genomic_DNA"/>
</dbReference>
<dbReference type="InterPro" id="IPR004873">
    <property type="entry name" value="BURP_dom"/>
</dbReference>
<evidence type="ECO:0000256" key="1">
    <source>
        <dbReference type="ARBA" id="ARBA00004191"/>
    </source>
</evidence>
<keyword evidence="4" id="KW-0052">Apoplast</keyword>
<evidence type="ECO:0000256" key="4">
    <source>
        <dbReference type="ARBA" id="ARBA00022523"/>
    </source>
</evidence>
<dbReference type="PROSITE" id="PS51277">
    <property type="entry name" value="BURP"/>
    <property type="match status" value="1"/>
</dbReference>
<keyword evidence="3" id="KW-0134">Cell wall</keyword>
<dbReference type="Proteomes" id="UP001443914">
    <property type="component" value="Unassembled WGS sequence"/>
</dbReference>
<proteinExistence type="predicted"/>
<reference evidence="9" key="1">
    <citation type="submission" date="2024-03" db="EMBL/GenBank/DDBJ databases">
        <title>WGS assembly of Saponaria officinalis var. Norfolk2.</title>
        <authorList>
            <person name="Jenkins J."/>
            <person name="Shu S."/>
            <person name="Grimwood J."/>
            <person name="Barry K."/>
            <person name="Goodstein D."/>
            <person name="Schmutz J."/>
            <person name="Leebens-Mack J."/>
            <person name="Osbourn A."/>
        </authorList>
    </citation>
    <scope>NUCLEOTIDE SEQUENCE [LARGE SCALE GENOMIC DNA]</scope>
    <source>
        <strain evidence="9">JIC</strain>
    </source>
</reference>
<dbReference type="InterPro" id="IPR051897">
    <property type="entry name" value="PG-associated_BURP"/>
</dbReference>
<accession>A0AAW1MJI3</accession>
<dbReference type="Pfam" id="PF03181">
    <property type="entry name" value="BURP"/>
    <property type="match status" value="1"/>
</dbReference>
<evidence type="ECO:0000256" key="5">
    <source>
        <dbReference type="ARBA" id="ARBA00022729"/>
    </source>
</evidence>
<keyword evidence="10" id="KW-1185">Reference proteome</keyword>
<evidence type="ECO:0000313" key="9">
    <source>
        <dbReference type="EMBL" id="KAK9747913.1"/>
    </source>
</evidence>
<keyword evidence="6" id="KW-0325">Glycoprotein</keyword>
<feature type="signal peptide" evidence="7">
    <location>
        <begin position="1"/>
        <end position="23"/>
    </location>
</feature>
<organism evidence="9 10">
    <name type="scientific">Saponaria officinalis</name>
    <name type="common">Common soapwort</name>
    <name type="synonym">Lychnis saponaria</name>
    <dbReference type="NCBI Taxonomy" id="3572"/>
    <lineage>
        <taxon>Eukaryota</taxon>
        <taxon>Viridiplantae</taxon>
        <taxon>Streptophyta</taxon>
        <taxon>Embryophyta</taxon>
        <taxon>Tracheophyta</taxon>
        <taxon>Spermatophyta</taxon>
        <taxon>Magnoliopsida</taxon>
        <taxon>eudicotyledons</taxon>
        <taxon>Gunneridae</taxon>
        <taxon>Pentapetalae</taxon>
        <taxon>Caryophyllales</taxon>
        <taxon>Caryophyllaceae</taxon>
        <taxon>Caryophylleae</taxon>
        <taxon>Saponaria</taxon>
    </lineage>
</organism>
<protein>
    <recommendedName>
        <fullName evidence="8">BURP domain-containing protein</fullName>
    </recommendedName>
</protein>
<gene>
    <name evidence="9" type="ORF">RND81_02G022800</name>
</gene>
<keyword evidence="5 7" id="KW-0732">Signal</keyword>
<dbReference type="PANTHER" id="PTHR31458:SF2">
    <property type="entry name" value="POLYGALACTURONASE 1 BETA-LIKE PROTEIN 2"/>
    <property type="match status" value="1"/>
</dbReference>
<feature type="chain" id="PRO_5043396549" description="BURP domain-containing protein" evidence="7">
    <location>
        <begin position="24"/>
        <end position="627"/>
    </location>
</feature>
<sequence>MSKLLYIFLFLFLFSLFSHVSEAEKTEHSNDRLNPFTAKAALIRYWNTRISNDIPKPSFLLSKASPLNALDTAIFTKLASKHELKTRMSSFCANANLFCAFDAPAQENLGSPTPPHRSDSNFASYNNKKFSTYGGSKLGGVDSFKNYSSNINMPVETFTRYSPGSAGHSEDFTNYANNGNVANDSFTNYAAGGTGGLGEFTNYESNVNVPNLRFTSYSINANHHKLSFGSYTEDTNSGSQIFTSYGKNGNAVPSEFSTYGKSSNIVGSTFASYGELANAANDSFKGYSPSANNPHNVFKNYGSKVTSGVESFENYRDQANVGDDNFMNYLRDSSSTKASFSNYGKSFNEGVDRFKGYGKGAVNRSVDFKGYGVNNSFTGYDDKKGISFSGYSRKVETNLRDGVNKLVEEGKFFRESMLKSGIVMKMPDIKDKMPKRSFLPRSISSKLPFSTTRLAELRDVFQAEENSTLERVMINALGECERPASQGETKRCVGSIEDMIDFAISVLGDNLVVRSTDNVNGSGQSVLIGSVKGINNGQVTKSVSCHQSLFPYLLYYCHAVPKVRVYEADILDLKSKVKMNHGIAICHLDTSAWSPGHGAFLALGSRPGLIEVCHWIFENDMTWVIAD</sequence>